<dbReference type="SMART" id="SM00052">
    <property type="entry name" value="EAL"/>
    <property type="match status" value="1"/>
</dbReference>
<dbReference type="PANTHER" id="PTHR33121">
    <property type="entry name" value="CYCLIC DI-GMP PHOSPHODIESTERASE PDEF"/>
    <property type="match status" value="1"/>
</dbReference>
<name>A0ABS6JB53_9RHOB</name>
<gene>
    <name evidence="3" type="ORF">GU927_017285</name>
</gene>
<dbReference type="SMART" id="SM00267">
    <property type="entry name" value="GGDEF"/>
    <property type="match status" value="1"/>
</dbReference>
<keyword evidence="4" id="KW-1185">Reference proteome</keyword>
<protein>
    <submittedName>
        <fullName evidence="3">Bifunctional diguanylate cyclase/phosphodiesterase</fullName>
    </submittedName>
</protein>
<dbReference type="RefSeq" id="WP_217765716.1">
    <property type="nucleotide sequence ID" value="NZ_JAAATX020000013.1"/>
</dbReference>
<dbReference type="PANTHER" id="PTHR33121:SF79">
    <property type="entry name" value="CYCLIC DI-GMP PHOSPHODIESTERASE PDED-RELATED"/>
    <property type="match status" value="1"/>
</dbReference>
<dbReference type="PROSITE" id="PS50887">
    <property type="entry name" value="GGDEF"/>
    <property type="match status" value="1"/>
</dbReference>
<feature type="domain" description="EAL" evidence="1">
    <location>
        <begin position="218"/>
        <end position="477"/>
    </location>
</feature>
<dbReference type="InterPro" id="IPR000160">
    <property type="entry name" value="GGDEF_dom"/>
</dbReference>
<comment type="caution">
    <text evidence="3">The sequence shown here is derived from an EMBL/GenBank/DDBJ whole genome shotgun (WGS) entry which is preliminary data.</text>
</comment>
<dbReference type="NCBIfam" id="TIGR00254">
    <property type="entry name" value="GGDEF"/>
    <property type="match status" value="1"/>
</dbReference>
<proteinExistence type="predicted"/>
<reference evidence="3 4" key="1">
    <citation type="submission" date="2021-06" db="EMBL/GenBank/DDBJ databases">
        <title>Rhodobacteraceae bacterium strain HSP-20.</title>
        <authorList>
            <person name="Chen W.-M."/>
        </authorList>
    </citation>
    <scope>NUCLEOTIDE SEQUENCE [LARGE SCALE GENOMIC DNA]</scope>
    <source>
        <strain evidence="3 4">HSP-20</strain>
    </source>
</reference>
<dbReference type="Pfam" id="PF00563">
    <property type="entry name" value="EAL"/>
    <property type="match status" value="1"/>
</dbReference>
<organism evidence="3 4">
    <name type="scientific">Paragemmobacter amnigenus</name>
    <dbReference type="NCBI Taxonomy" id="2852097"/>
    <lineage>
        <taxon>Bacteria</taxon>
        <taxon>Pseudomonadati</taxon>
        <taxon>Pseudomonadota</taxon>
        <taxon>Alphaproteobacteria</taxon>
        <taxon>Rhodobacterales</taxon>
        <taxon>Paracoccaceae</taxon>
        <taxon>Paragemmobacter</taxon>
    </lineage>
</organism>
<dbReference type="CDD" id="cd01949">
    <property type="entry name" value="GGDEF"/>
    <property type="match status" value="1"/>
</dbReference>
<accession>A0ABS6JB53</accession>
<sequence length="488" mass="54365">MTAMLVDVFTEACRIIGYTKVCLRNYQARIIMNLDLQHSASMTDPLTGLSNRLGVETYLRELPDEITATGVSVVTMELARFGKVNDSLGADLGNKIISTVAKRIQKVFSHADWIARTHGDHFCLVFTGGIDIYEQIELLNDFTQRPLALRGEVIVLSVRIGVSEIGPSVESTSYLLHAAEVALHRAKREQMKRCFFTRNLEHEAKEAHQLENDLRVSLVSNHVELHKAISNNEFKLMYQPIVDVASDTVHAVEALVRWNHPKRGLISPADFIPMAEQIQVMDVLGNWIIRRACSDALTLPTNSDGSHVGVSINISATQFIESEILVSTVKQALEETNIEPQLVKLEITESAAFGSEKIRTIDALRKLGCKTALDDFGTGYSSLTQLNTIPLDYIKLDRSFIAALGGEDQLKDQRSDRITRAVLSIAQTFNLLPVVEGVETSTQCKRLRDYGATLIQGYLFSKPLELDETRKFIENFGKKAQVKGVEHA</sequence>
<dbReference type="InterPro" id="IPR001633">
    <property type="entry name" value="EAL_dom"/>
</dbReference>
<dbReference type="Proteomes" id="UP000731907">
    <property type="component" value="Unassembled WGS sequence"/>
</dbReference>
<dbReference type="EMBL" id="JAAATX020000013">
    <property type="protein sequence ID" value="MBU9699600.1"/>
    <property type="molecule type" value="Genomic_DNA"/>
</dbReference>
<dbReference type="CDD" id="cd01948">
    <property type="entry name" value="EAL"/>
    <property type="match status" value="1"/>
</dbReference>
<evidence type="ECO:0000259" key="1">
    <source>
        <dbReference type="PROSITE" id="PS50883"/>
    </source>
</evidence>
<evidence type="ECO:0000313" key="4">
    <source>
        <dbReference type="Proteomes" id="UP000731907"/>
    </source>
</evidence>
<dbReference type="PROSITE" id="PS50883">
    <property type="entry name" value="EAL"/>
    <property type="match status" value="1"/>
</dbReference>
<dbReference type="Pfam" id="PF00990">
    <property type="entry name" value="GGDEF"/>
    <property type="match status" value="1"/>
</dbReference>
<dbReference type="InterPro" id="IPR050706">
    <property type="entry name" value="Cyclic-di-GMP_PDE-like"/>
</dbReference>
<evidence type="ECO:0000259" key="2">
    <source>
        <dbReference type="PROSITE" id="PS50887"/>
    </source>
</evidence>
<evidence type="ECO:0000313" key="3">
    <source>
        <dbReference type="EMBL" id="MBU9699600.1"/>
    </source>
</evidence>
<feature type="domain" description="GGDEF" evidence="2">
    <location>
        <begin position="69"/>
        <end position="199"/>
    </location>
</feature>